<dbReference type="PANTHER" id="PTHR34892">
    <property type="entry name" value="VACUOLAR ATP SYNTHASE CATALYTIC SUBUNIT-RELATED / V-ATPASE-RELATED / VACUOLAR PROTON PUMP-LIKE PROTEIN"/>
    <property type="match status" value="1"/>
</dbReference>
<dbReference type="PANTHER" id="PTHR34892:SF2">
    <property type="entry name" value="VACUOLAR ATP SYNTHASE CATALYTIC SUBUNIT-RELATED _ V-ATPASE-RELATED _ VACUOLAR PROTON PUMP-LIKE PROTEIN"/>
    <property type="match status" value="1"/>
</dbReference>
<sequence length="206" mass="23450">MEKRLIECHMKRDSFMQYLIEEKRGKISETDCCVEKKKNLIQVLLSLQQNEPEYYTDDIIKGFILGHVLSFDLAKWTSYFARGIFAFIASNLKWRARQASAGVQHTGDAREPQQQAAVMRTHPGKINLISCGPMAHVSDIKLIRTDTTLDLSRKAEKGMNWNEPLALILYGCSLLYPCLFSRCGTIKTSGVKDIRPILDEHERAGD</sequence>
<dbReference type="OrthoDB" id="850262at2759"/>
<name>A0A835MLQ0_9ROSI</name>
<reference evidence="1 2" key="1">
    <citation type="submission" date="2020-10" db="EMBL/GenBank/DDBJ databases">
        <title>Plant Genome Project.</title>
        <authorList>
            <person name="Zhang R.-G."/>
        </authorList>
    </citation>
    <scope>NUCLEOTIDE SEQUENCE [LARGE SCALE GENOMIC DNA]</scope>
    <source>
        <strain evidence="1">FAFU-HL-1</strain>
        <tissue evidence="1">Leaf</tissue>
    </source>
</reference>
<comment type="caution">
    <text evidence="1">The sequence shown here is derived from an EMBL/GenBank/DDBJ whole genome shotgun (WGS) entry which is preliminary data.</text>
</comment>
<gene>
    <name evidence="1" type="ORF">SADUNF_Sadunf14G0011000</name>
</gene>
<keyword evidence="2" id="KW-1185">Reference proteome</keyword>
<protein>
    <submittedName>
        <fullName evidence="1">Uncharacterized protein</fullName>
    </submittedName>
</protein>
<dbReference type="AlphaFoldDB" id="A0A835MLQ0"/>
<accession>A0A835MLQ0</accession>
<proteinExistence type="predicted"/>
<evidence type="ECO:0000313" key="1">
    <source>
        <dbReference type="EMBL" id="KAF9668509.1"/>
    </source>
</evidence>
<organism evidence="1 2">
    <name type="scientific">Salix dunnii</name>
    <dbReference type="NCBI Taxonomy" id="1413687"/>
    <lineage>
        <taxon>Eukaryota</taxon>
        <taxon>Viridiplantae</taxon>
        <taxon>Streptophyta</taxon>
        <taxon>Embryophyta</taxon>
        <taxon>Tracheophyta</taxon>
        <taxon>Spermatophyta</taxon>
        <taxon>Magnoliopsida</taxon>
        <taxon>eudicotyledons</taxon>
        <taxon>Gunneridae</taxon>
        <taxon>Pentapetalae</taxon>
        <taxon>rosids</taxon>
        <taxon>fabids</taxon>
        <taxon>Malpighiales</taxon>
        <taxon>Salicaceae</taxon>
        <taxon>Saliceae</taxon>
        <taxon>Salix</taxon>
    </lineage>
</organism>
<evidence type="ECO:0000313" key="2">
    <source>
        <dbReference type="Proteomes" id="UP000657918"/>
    </source>
</evidence>
<dbReference type="Proteomes" id="UP000657918">
    <property type="component" value="Unassembled WGS sequence"/>
</dbReference>
<dbReference type="EMBL" id="JADGMS010000014">
    <property type="protein sequence ID" value="KAF9668509.1"/>
    <property type="molecule type" value="Genomic_DNA"/>
</dbReference>
<dbReference type="GO" id="GO:0005773">
    <property type="term" value="C:vacuole"/>
    <property type="evidence" value="ECO:0007669"/>
    <property type="project" value="TreeGrafter"/>
</dbReference>